<evidence type="ECO:0000313" key="1">
    <source>
        <dbReference type="EMBL" id="KAE9526973.1"/>
    </source>
</evidence>
<comment type="caution">
    <text evidence="1">The sequence shown here is derived from an EMBL/GenBank/DDBJ whole genome shotgun (WGS) entry which is preliminary data.</text>
</comment>
<reference evidence="1 2" key="1">
    <citation type="submission" date="2019-08" db="EMBL/GenBank/DDBJ databases">
        <title>The genome of the soybean aphid Biotype 1, its phylome, world population structure and adaptation to the North American continent.</title>
        <authorList>
            <person name="Giordano R."/>
            <person name="Donthu R.K."/>
            <person name="Hernandez A.G."/>
            <person name="Wright C.L."/>
            <person name="Zimin A.V."/>
        </authorList>
    </citation>
    <scope>NUCLEOTIDE SEQUENCE [LARGE SCALE GENOMIC DNA]</scope>
    <source>
        <tissue evidence="1">Whole aphids</tissue>
    </source>
</reference>
<sequence>MPRTKIKQTLLKRVTQSCIRRIDSDSESLLSEKLTVGVPDKSRYSHDNSRYSLFYENFGRFSDSERSDECIDFTMIITSRNNAPISNYGGGFRCKIEYPWCIIEFKFLRNLSKTRKFAILKIYFTCITSTRCKIKLISLNRILQIGNYEVHCKQLSILLSVQNAISSISFKAKLVTKLFVNIIPLFPENVKHKYIFTSSSLIEIDSIKSPMISDIKICCAFPQSTETL</sequence>
<dbReference type="EMBL" id="VYZN01000054">
    <property type="protein sequence ID" value="KAE9526973.1"/>
    <property type="molecule type" value="Genomic_DNA"/>
</dbReference>
<organism evidence="1 2">
    <name type="scientific">Aphis glycines</name>
    <name type="common">Soybean aphid</name>
    <dbReference type="NCBI Taxonomy" id="307491"/>
    <lineage>
        <taxon>Eukaryota</taxon>
        <taxon>Metazoa</taxon>
        <taxon>Ecdysozoa</taxon>
        <taxon>Arthropoda</taxon>
        <taxon>Hexapoda</taxon>
        <taxon>Insecta</taxon>
        <taxon>Pterygota</taxon>
        <taxon>Neoptera</taxon>
        <taxon>Paraneoptera</taxon>
        <taxon>Hemiptera</taxon>
        <taxon>Sternorrhyncha</taxon>
        <taxon>Aphidomorpha</taxon>
        <taxon>Aphidoidea</taxon>
        <taxon>Aphididae</taxon>
        <taxon>Aphidini</taxon>
        <taxon>Aphis</taxon>
        <taxon>Aphis</taxon>
    </lineage>
</organism>
<dbReference type="OrthoDB" id="6630070at2759"/>
<gene>
    <name evidence="1" type="ORF">AGLY_013621</name>
</gene>
<evidence type="ECO:0000313" key="2">
    <source>
        <dbReference type="Proteomes" id="UP000475862"/>
    </source>
</evidence>
<protein>
    <submittedName>
        <fullName evidence="1">Uncharacterized protein</fullName>
    </submittedName>
</protein>
<dbReference type="Proteomes" id="UP000475862">
    <property type="component" value="Unassembled WGS sequence"/>
</dbReference>
<dbReference type="AlphaFoldDB" id="A0A6G0T7P8"/>
<accession>A0A6G0T7P8</accession>
<name>A0A6G0T7P8_APHGL</name>
<proteinExistence type="predicted"/>
<keyword evidence="2" id="KW-1185">Reference proteome</keyword>